<evidence type="ECO:0000313" key="1">
    <source>
        <dbReference type="EMBL" id="MEI5985876.1"/>
    </source>
</evidence>
<organism evidence="1 2">
    <name type="scientific">Sphingobacterium tenebrionis</name>
    <dbReference type="NCBI Taxonomy" id="3111775"/>
    <lineage>
        <taxon>Bacteria</taxon>
        <taxon>Pseudomonadati</taxon>
        <taxon>Bacteroidota</taxon>
        <taxon>Sphingobacteriia</taxon>
        <taxon>Sphingobacteriales</taxon>
        <taxon>Sphingobacteriaceae</taxon>
        <taxon>Sphingobacterium</taxon>
    </lineage>
</organism>
<keyword evidence="2" id="KW-1185">Reference proteome</keyword>
<protein>
    <submittedName>
        <fullName evidence="1">DUF6266 family protein</fullName>
    </submittedName>
</protein>
<comment type="caution">
    <text evidence="1">The sequence shown here is derived from an EMBL/GenBank/DDBJ whole genome shotgun (WGS) entry which is preliminary data.</text>
</comment>
<dbReference type="EMBL" id="JAYLLN010000036">
    <property type="protein sequence ID" value="MEI5985876.1"/>
    <property type="molecule type" value="Genomic_DNA"/>
</dbReference>
<evidence type="ECO:0000313" key="2">
    <source>
        <dbReference type="Proteomes" id="UP001363035"/>
    </source>
</evidence>
<sequence>MARIFKGILGGFSGKVGNIVGSTWRGIDVIKSLPKKMNRVPSEKQAAIRFKFSKAISFLKPITEIINMGYQDHLLTDRTAFNEAISNLMQVDMIGDGLIKHFDLSKIKLSKGSLNVLHKLKVERDATNNKNLQLTWETPAGEPRKRGDDLVHLVFYDPATNKFVTPPPFKRMDKSVRFLLEDDLGLIDINLWVFVSDEDRREVSNSQFIHLKKVK</sequence>
<accession>A0ABU8I829</accession>
<proteinExistence type="predicted"/>
<name>A0ABU8I829_9SPHI</name>
<reference evidence="1 2" key="1">
    <citation type="submission" date="2024-01" db="EMBL/GenBank/DDBJ databases">
        <title>Sphingobacterium tenebrionis sp. nov., a novel endophyte isolated from tenebrio molitor intestines.</title>
        <authorList>
            <person name="Zhang C."/>
        </authorList>
    </citation>
    <scope>NUCLEOTIDE SEQUENCE [LARGE SCALE GENOMIC DNA]</scope>
    <source>
        <strain evidence="1 2">PU5-4</strain>
    </source>
</reference>
<dbReference type="InterPro" id="IPR046233">
    <property type="entry name" value="DUF6266"/>
</dbReference>
<gene>
    <name evidence="1" type="ORF">VJ786_13305</name>
</gene>
<dbReference type="Pfam" id="PF19781">
    <property type="entry name" value="DUF6266"/>
    <property type="match status" value="1"/>
</dbReference>
<dbReference type="Proteomes" id="UP001363035">
    <property type="component" value="Unassembled WGS sequence"/>
</dbReference>
<dbReference type="RefSeq" id="WP_099365677.1">
    <property type="nucleotide sequence ID" value="NZ_JAYLLN010000036.1"/>
</dbReference>